<accession>A0A9D1PZE1</accession>
<gene>
    <name evidence="3" type="ORF">H9892_03715</name>
</gene>
<dbReference type="Pfam" id="PF07670">
    <property type="entry name" value="Gate"/>
    <property type="match status" value="1"/>
</dbReference>
<evidence type="ECO:0000256" key="1">
    <source>
        <dbReference type="SAM" id="Phobius"/>
    </source>
</evidence>
<evidence type="ECO:0000259" key="2">
    <source>
        <dbReference type="Pfam" id="PF07670"/>
    </source>
</evidence>
<dbReference type="PANTHER" id="PTHR35793">
    <property type="entry name" value="INNER MEMBRANE PROTEIN YJIG"/>
    <property type="match status" value="1"/>
</dbReference>
<feature type="transmembrane region" description="Helical" evidence="1">
    <location>
        <begin position="31"/>
        <end position="53"/>
    </location>
</feature>
<evidence type="ECO:0000313" key="3">
    <source>
        <dbReference type="EMBL" id="HIW02425.1"/>
    </source>
</evidence>
<dbReference type="GO" id="GO:0005886">
    <property type="term" value="C:plasma membrane"/>
    <property type="evidence" value="ECO:0007669"/>
    <property type="project" value="TreeGrafter"/>
</dbReference>
<protein>
    <submittedName>
        <fullName evidence="3">Spore maturation protein</fullName>
    </submittedName>
</protein>
<dbReference type="InterPro" id="IPR011642">
    <property type="entry name" value="Gate_dom"/>
</dbReference>
<dbReference type="Proteomes" id="UP000823990">
    <property type="component" value="Unassembled WGS sequence"/>
</dbReference>
<sequence>MTVYIVPAIFLGVLLLALVRRKDAYAAFVRGAGAALELMAGVLPYLVAVMVACELFRVSGAAEALSHVLSPVLSPVGIPPELTELLLLRPLSGAGSLSVLENIYETYGTDGYIGQCASVIYGSSETVFYVSAIYFSKSEVKRLRYAIPVALFAAFLGNIVGCAICRL</sequence>
<comment type="caution">
    <text evidence="3">The sequence shown here is derived from an EMBL/GenBank/DDBJ whole genome shotgun (WGS) entry which is preliminary data.</text>
</comment>
<reference evidence="3" key="1">
    <citation type="journal article" date="2021" name="PeerJ">
        <title>Extensive microbial diversity within the chicken gut microbiome revealed by metagenomics and culture.</title>
        <authorList>
            <person name="Gilroy R."/>
            <person name="Ravi A."/>
            <person name="Getino M."/>
            <person name="Pursley I."/>
            <person name="Horton D.L."/>
            <person name="Alikhan N.F."/>
            <person name="Baker D."/>
            <person name="Gharbi K."/>
            <person name="Hall N."/>
            <person name="Watson M."/>
            <person name="Adriaenssens E.M."/>
            <person name="Foster-Nyarko E."/>
            <person name="Jarju S."/>
            <person name="Secka A."/>
            <person name="Antonio M."/>
            <person name="Oren A."/>
            <person name="Chaudhuri R.R."/>
            <person name="La Ragione R."/>
            <person name="Hildebrand F."/>
            <person name="Pallen M.J."/>
        </authorList>
    </citation>
    <scope>NUCLEOTIDE SEQUENCE</scope>
    <source>
        <strain evidence="3">12435</strain>
    </source>
</reference>
<keyword evidence="1" id="KW-0812">Transmembrane</keyword>
<organism evidence="3 4">
    <name type="scientific">Candidatus Protoclostridium stercorigallinarum</name>
    <dbReference type="NCBI Taxonomy" id="2838741"/>
    <lineage>
        <taxon>Bacteria</taxon>
        <taxon>Bacillati</taxon>
        <taxon>Bacillota</taxon>
        <taxon>Clostridia</taxon>
        <taxon>Candidatus Protoclostridium</taxon>
    </lineage>
</organism>
<reference evidence="3" key="2">
    <citation type="submission" date="2021-04" db="EMBL/GenBank/DDBJ databases">
        <authorList>
            <person name="Gilroy R."/>
        </authorList>
    </citation>
    <scope>NUCLEOTIDE SEQUENCE</scope>
    <source>
        <strain evidence="3">12435</strain>
    </source>
</reference>
<proteinExistence type="predicted"/>
<dbReference type="PANTHER" id="PTHR35793:SF2">
    <property type="entry name" value="INNER MEMBRANE PROTEIN YJIG"/>
    <property type="match status" value="1"/>
</dbReference>
<feature type="domain" description="Nucleoside transporter/FeoB GTPase Gate" evidence="2">
    <location>
        <begin position="41"/>
        <end position="136"/>
    </location>
</feature>
<dbReference type="InterPro" id="IPR052549">
    <property type="entry name" value="SpmB"/>
</dbReference>
<evidence type="ECO:0000313" key="4">
    <source>
        <dbReference type="Proteomes" id="UP000823990"/>
    </source>
</evidence>
<keyword evidence="1" id="KW-1133">Transmembrane helix</keyword>
<feature type="transmembrane region" description="Helical" evidence="1">
    <location>
        <begin position="145"/>
        <end position="164"/>
    </location>
</feature>
<dbReference type="EMBL" id="DXHS01000065">
    <property type="protein sequence ID" value="HIW02425.1"/>
    <property type="molecule type" value="Genomic_DNA"/>
</dbReference>
<keyword evidence="1" id="KW-0472">Membrane</keyword>
<dbReference type="AlphaFoldDB" id="A0A9D1PZE1"/>
<name>A0A9D1PZE1_9FIRM</name>